<evidence type="ECO:0000256" key="8">
    <source>
        <dbReference type="ARBA" id="ARBA00047417"/>
    </source>
</evidence>
<dbReference type="InterPro" id="IPR043137">
    <property type="entry name" value="GGT_ssub_C"/>
</dbReference>
<comment type="catalytic activity">
    <reaction evidence="8 11">
        <text>an N-terminal (5-L-glutamyl)-[peptide] + an alpha-amino acid = 5-L-glutamyl amino acid + an N-terminal L-alpha-aminoacyl-[peptide]</text>
        <dbReference type="Rhea" id="RHEA:23904"/>
        <dbReference type="Rhea" id="RHEA-COMP:9780"/>
        <dbReference type="Rhea" id="RHEA-COMP:9795"/>
        <dbReference type="ChEBI" id="CHEBI:77644"/>
        <dbReference type="ChEBI" id="CHEBI:78597"/>
        <dbReference type="ChEBI" id="CHEBI:78599"/>
        <dbReference type="ChEBI" id="CHEBI:78608"/>
        <dbReference type="EC" id="2.3.2.2"/>
    </reaction>
</comment>
<dbReference type="GO" id="GO:0006751">
    <property type="term" value="P:glutathione catabolic process"/>
    <property type="evidence" value="ECO:0007669"/>
    <property type="project" value="UniProtKB-UniRule"/>
</dbReference>
<dbReference type="PANTHER" id="PTHR43199:SF1">
    <property type="entry name" value="GLUTATHIONE HYDROLASE PROENZYME"/>
    <property type="match status" value="1"/>
</dbReference>
<dbReference type="EC" id="2.3.2.2" evidence="11"/>
<evidence type="ECO:0000256" key="6">
    <source>
        <dbReference type="ARBA" id="ARBA00023145"/>
    </source>
</evidence>
<keyword evidence="4 11" id="KW-0808">Transferase</keyword>
<evidence type="ECO:0000256" key="3">
    <source>
        <dbReference type="ARBA" id="ARBA00009381"/>
    </source>
</evidence>
<dbReference type="Proteomes" id="UP001163687">
    <property type="component" value="Chromosome"/>
</dbReference>
<comment type="subunit">
    <text evidence="11">This enzyme consists of two polypeptide chains, which are synthesized in precursor form from a single polypeptide.</text>
</comment>
<dbReference type="PRINTS" id="PR01210">
    <property type="entry name" value="GGTRANSPTASE"/>
</dbReference>
<dbReference type="SUPFAM" id="SSF56235">
    <property type="entry name" value="N-terminal nucleophile aminohydrolases (Ntn hydrolases)"/>
    <property type="match status" value="1"/>
</dbReference>
<evidence type="ECO:0000256" key="2">
    <source>
        <dbReference type="ARBA" id="ARBA00001089"/>
    </source>
</evidence>
<feature type="active site" description="Nucleophile" evidence="9">
    <location>
        <position position="362"/>
    </location>
</feature>
<dbReference type="InterPro" id="IPR043138">
    <property type="entry name" value="GGT_lsub"/>
</dbReference>
<keyword evidence="11" id="KW-0317">Glutathione biosynthesis</keyword>
<evidence type="ECO:0000313" key="13">
    <source>
        <dbReference type="Proteomes" id="UP001163687"/>
    </source>
</evidence>
<comment type="catalytic activity">
    <reaction evidence="1 11">
        <text>an S-substituted glutathione + H2O = an S-substituted L-cysteinylglycine + L-glutamate</text>
        <dbReference type="Rhea" id="RHEA:59468"/>
        <dbReference type="ChEBI" id="CHEBI:15377"/>
        <dbReference type="ChEBI" id="CHEBI:29985"/>
        <dbReference type="ChEBI" id="CHEBI:90779"/>
        <dbReference type="ChEBI" id="CHEBI:143103"/>
        <dbReference type="EC" id="3.4.19.13"/>
    </reaction>
</comment>
<evidence type="ECO:0000256" key="11">
    <source>
        <dbReference type="RuleBase" id="RU368036"/>
    </source>
</evidence>
<comment type="catalytic activity">
    <reaction evidence="2 11">
        <text>glutathione + H2O = L-cysteinylglycine + L-glutamate</text>
        <dbReference type="Rhea" id="RHEA:28807"/>
        <dbReference type="ChEBI" id="CHEBI:15377"/>
        <dbReference type="ChEBI" id="CHEBI:29985"/>
        <dbReference type="ChEBI" id="CHEBI:57925"/>
        <dbReference type="ChEBI" id="CHEBI:61694"/>
        <dbReference type="EC" id="3.4.19.13"/>
    </reaction>
</comment>
<comment type="similarity">
    <text evidence="3 11">Belongs to the gamma-glutamyltransferase family.</text>
</comment>
<reference evidence="12" key="1">
    <citation type="submission" date="2022-03" db="EMBL/GenBank/DDBJ databases">
        <title>Complete genome sequence of Caldinitratiruptor microaerophilus.</title>
        <authorList>
            <person name="Mukaiyama R."/>
            <person name="Nishiyama T."/>
            <person name="Ueda K."/>
        </authorList>
    </citation>
    <scope>NUCLEOTIDE SEQUENCE</scope>
    <source>
        <strain evidence="12">JCM 16183</strain>
    </source>
</reference>
<dbReference type="RefSeq" id="WP_264843016.1">
    <property type="nucleotide sequence ID" value="NZ_AP025628.1"/>
</dbReference>
<evidence type="ECO:0000256" key="7">
    <source>
        <dbReference type="ARBA" id="ARBA00023315"/>
    </source>
</evidence>
<dbReference type="NCBIfam" id="TIGR00066">
    <property type="entry name" value="g_glut_trans"/>
    <property type="match status" value="1"/>
</dbReference>
<evidence type="ECO:0000256" key="9">
    <source>
        <dbReference type="PIRSR" id="PIRSR600101-1"/>
    </source>
</evidence>
<proteinExistence type="inferred from homology"/>
<sequence>MRYPPVHEATGTRGVVAAKHGLAAEAGLEMLRRGGNAVDAAVAAAFASGVVEPWMSGIGGGGYMVIRRGDTGEAVVVDYSLRAPLAAREDMFEIVPGRSSGLFPWPLVRDDANHQGWLSVAVPGTVAGLALALERFGRLDLATVMEPAIRLAAEGFPVTWYATLRIAVEAPLLARYPETARIFLPGGLPARPAAGEDLPPERIVQPDLAETLRRIARGGADEFYRGETARRIAAAMKAAGGLITEEDLARYRAEVVPALVTPYRGWQVATPPGPAGGVSLAQMLRILEGTDLTALGHNSVLYLHRVATAMRLAFEDRYARLADGADWEALLSGDHVATLQARLEAGRAPAAGAPGEPGGTSTTHLAAADAQGNVVSCTQTLLSLFGSRVTVPGTGILLNNGMFWFDPEPGKPNSPGPGKRPLSNMAPLVAVGPGGWPRVGLGSSGGRRILGANLQILLAIVDGGLGLGAAIGAPRIDISTGRLLADRRLGDRTLAALAALGHDVVPVSEAPYPQHFASPAGVMATEAGLLVGAVDPIMPAEALAF</sequence>
<keyword evidence="6 11" id="KW-0865">Zymogen</keyword>
<evidence type="ECO:0000256" key="4">
    <source>
        <dbReference type="ARBA" id="ARBA00022679"/>
    </source>
</evidence>
<gene>
    <name evidence="12" type="ORF">caldi_35190</name>
</gene>
<evidence type="ECO:0000256" key="1">
    <source>
        <dbReference type="ARBA" id="ARBA00001049"/>
    </source>
</evidence>
<dbReference type="InterPro" id="IPR000101">
    <property type="entry name" value="GGT_peptidase"/>
</dbReference>
<dbReference type="EC" id="3.4.19.13" evidence="11"/>
<comment type="PTM">
    <text evidence="11">Cleaved by autocatalysis into a large and a small subunit.</text>
</comment>
<name>A0AA35CN96_9FIRM</name>
<dbReference type="KEGG" id="cmic:caldi_35190"/>
<dbReference type="Gene3D" id="3.60.20.40">
    <property type="match status" value="1"/>
</dbReference>
<dbReference type="Pfam" id="PF01019">
    <property type="entry name" value="G_glu_transpept"/>
    <property type="match status" value="1"/>
</dbReference>
<protein>
    <recommendedName>
        <fullName evidence="11">Glutathione hydrolase proenzyme</fullName>
        <ecNumber evidence="11">2.3.2.2</ecNumber>
        <ecNumber evidence="11">3.4.19.13</ecNumber>
    </recommendedName>
    <component>
        <recommendedName>
            <fullName evidence="11">Glutathione hydrolase large chain</fullName>
        </recommendedName>
    </component>
    <component>
        <recommendedName>
            <fullName evidence="11">Glutathione hydrolase small chain</fullName>
        </recommendedName>
    </component>
</protein>
<feature type="binding site" evidence="10">
    <location>
        <position position="446"/>
    </location>
    <ligand>
        <name>L-glutamate</name>
        <dbReference type="ChEBI" id="CHEBI:29985"/>
    </ligand>
</feature>
<dbReference type="InterPro" id="IPR029055">
    <property type="entry name" value="Ntn_hydrolases_N"/>
</dbReference>
<organism evidence="12 13">
    <name type="scientific">Caldinitratiruptor microaerophilus</name>
    <dbReference type="NCBI Taxonomy" id="671077"/>
    <lineage>
        <taxon>Bacteria</taxon>
        <taxon>Bacillati</taxon>
        <taxon>Bacillota</taxon>
        <taxon>Clostridia</taxon>
        <taxon>Eubacteriales</taxon>
        <taxon>Symbiobacteriaceae</taxon>
        <taxon>Caldinitratiruptor</taxon>
    </lineage>
</organism>
<comment type="pathway">
    <text evidence="11">Sulfur metabolism; glutathione metabolism.</text>
</comment>
<keyword evidence="5 11" id="KW-0378">Hydrolase</keyword>
<dbReference type="InterPro" id="IPR051792">
    <property type="entry name" value="GGT_bact"/>
</dbReference>
<dbReference type="EMBL" id="AP025628">
    <property type="protein sequence ID" value="BDG62429.1"/>
    <property type="molecule type" value="Genomic_DNA"/>
</dbReference>
<dbReference type="Gene3D" id="1.10.246.130">
    <property type="match status" value="1"/>
</dbReference>
<keyword evidence="7 11" id="KW-0012">Acyltransferase</keyword>
<accession>A0AA35CN96</accession>
<dbReference type="GO" id="GO:0036374">
    <property type="term" value="F:glutathione hydrolase activity"/>
    <property type="evidence" value="ECO:0007669"/>
    <property type="project" value="UniProtKB-UniRule"/>
</dbReference>
<evidence type="ECO:0000256" key="5">
    <source>
        <dbReference type="ARBA" id="ARBA00022801"/>
    </source>
</evidence>
<dbReference type="AlphaFoldDB" id="A0AA35CN96"/>
<keyword evidence="13" id="KW-1185">Reference proteome</keyword>
<evidence type="ECO:0000313" key="12">
    <source>
        <dbReference type="EMBL" id="BDG62429.1"/>
    </source>
</evidence>
<dbReference type="PANTHER" id="PTHR43199">
    <property type="entry name" value="GLUTATHIONE HYDROLASE"/>
    <property type="match status" value="1"/>
</dbReference>
<dbReference type="GO" id="GO:0103068">
    <property type="term" value="F:leukotriene C4 gamma-glutamyl transferase activity"/>
    <property type="evidence" value="ECO:0007669"/>
    <property type="project" value="UniProtKB-EC"/>
</dbReference>
<evidence type="ECO:0000256" key="10">
    <source>
        <dbReference type="PIRSR" id="PIRSR600101-2"/>
    </source>
</evidence>
<dbReference type="GO" id="GO:0006750">
    <property type="term" value="P:glutathione biosynthetic process"/>
    <property type="evidence" value="ECO:0007669"/>
    <property type="project" value="UniProtKB-KW"/>
</dbReference>